<dbReference type="InterPro" id="IPR054657">
    <property type="entry name" value="T6SS_periplasmic_put"/>
</dbReference>
<protein>
    <recommendedName>
        <fullName evidence="1">DUF7480 domain-containing protein</fullName>
    </recommendedName>
</protein>
<proteinExistence type="predicted"/>
<evidence type="ECO:0000313" key="3">
    <source>
        <dbReference type="Proteomes" id="UP000038647"/>
    </source>
</evidence>
<accession>A0ABM9SRV7</accession>
<dbReference type="NCBIfam" id="NF045617">
    <property type="entry name" value="mostly_LP"/>
    <property type="match status" value="1"/>
</dbReference>
<reference evidence="2 3" key="1">
    <citation type="submission" date="2015-03" db="EMBL/GenBank/DDBJ databases">
        <authorList>
            <consortium name="Pathogen Informatics"/>
            <person name="Murphy D."/>
        </authorList>
    </citation>
    <scope>NUCLEOTIDE SEQUENCE [LARGE SCALE GENOMIC DNA]</scope>
    <source>
        <strain evidence="2 3">IP08791</strain>
    </source>
</reference>
<name>A0ABM9SRV7_YERAL</name>
<feature type="domain" description="DUF7480" evidence="1">
    <location>
        <begin position="26"/>
        <end position="125"/>
    </location>
</feature>
<gene>
    <name evidence="2" type="ORF">ERS137966_01309</name>
</gene>
<comment type="caution">
    <text evidence="2">The sequence shown here is derived from an EMBL/GenBank/DDBJ whole genome shotgun (WGS) entry which is preliminary data.</text>
</comment>
<evidence type="ECO:0000313" key="2">
    <source>
        <dbReference type="EMBL" id="CNK80037.1"/>
    </source>
</evidence>
<dbReference type="Pfam" id="PF24295">
    <property type="entry name" value="DUF7480"/>
    <property type="match status" value="1"/>
</dbReference>
<keyword evidence="3" id="KW-1185">Reference proteome</keyword>
<sequence length="135" mass="15184">MRNAIIFSAVLLVTSCHTGDHRPLNYRSSVTTVANNVCITAPTSDDEYIYSLSISEVGNYSNRTERIFTVENPPKLQSNKCAPNFGFNFETGKSYISSISSQYRNGKDKEPNRKNYSVTFSLWKENGQLKAVDIN</sequence>
<dbReference type="Proteomes" id="UP000038647">
    <property type="component" value="Unassembled WGS sequence"/>
</dbReference>
<dbReference type="EMBL" id="CQEH01000004">
    <property type="protein sequence ID" value="CNK80037.1"/>
    <property type="molecule type" value="Genomic_DNA"/>
</dbReference>
<organism evidence="2 3">
    <name type="scientific">Yersinia aldovae</name>
    <dbReference type="NCBI Taxonomy" id="29483"/>
    <lineage>
        <taxon>Bacteria</taxon>
        <taxon>Pseudomonadati</taxon>
        <taxon>Pseudomonadota</taxon>
        <taxon>Gammaproteobacteria</taxon>
        <taxon>Enterobacterales</taxon>
        <taxon>Yersiniaceae</taxon>
        <taxon>Yersinia</taxon>
    </lineage>
</organism>
<dbReference type="InterPro" id="IPR055903">
    <property type="entry name" value="DUF7480"/>
</dbReference>
<evidence type="ECO:0000259" key="1">
    <source>
        <dbReference type="Pfam" id="PF24295"/>
    </source>
</evidence>
<dbReference type="PROSITE" id="PS51257">
    <property type="entry name" value="PROKAR_LIPOPROTEIN"/>
    <property type="match status" value="1"/>
</dbReference>
<dbReference type="RefSeq" id="WP_145588164.1">
    <property type="nucleotide sequence ID" value="NZ_CABHQE010000087.1"/>
</dbReference>